<dbReference type="SUPFAM" id="SSF47413">
    <property type="entry name" value="lambda repressor-like DNA-binding domains"/>
    <property type="match status" value="1"/>
</dbReference>
<feature type="transmembrane region" description="Helical" evidence="2">
    <location>
        <begin position="123"/>
        <end position="147"/>
    </location>
</feature>
<evidence type="ECO:0000313" key="5">
    <source>
        <dbReference type="Proteomes" id="UP000018895"/>
    </source>
</evidence>
<dbReference type="InterPro" id="IPR001387">
    <property type="entry name" value="Cro/C1-type_HTH"/>
</dbReference>
<keyword evidence="2" id="KW-1133">Transmembrane helix</keyword>
<organism evidence="4 5">
    <name type="scientific">Halalkalibacter hemicellulosilyticusJCM 9152</name>
    <dbReference type="NCBI Taxonomy" id="1236971"/>
    <lineage>
        <taxon>Bacteria</taxon>
        <taxon>Bacillati</taxon>
        <taxon>Bacillota</taxon>
        <taxon>Bacilli</taxon>
        <taxon>Bacillales</taxon>
        <taxon>Bacillaceae</taxon>
        <taxon>Halalkalibacter</taxon>
    </lineage>
</organism>
<dbReference type="PANTHER" id="PTHR46558:SF15">
    <property type="entry name" value="HELIX-TURN-HELIX DOMAIN PROTEIN"/>
    <property type="match status" value="1"/>
</dbReference>
<gene>
    <name evidence="4" type="ORF">JCM9152_51</name>
</gene>
<dbReference type="STRING" id="1236971.JCM9152_51"/>
<keyword evidence="2" id="KW-0812">Transmembrane</keyword>
<dbReference type="Pfam" id="PF01381">
    <property type="entry name" value="HTH_3"/>
    <property type="match status" value="1"/>
</dbReference>
<evidence type="ECO:0000256" key="1">
    <source>
        <dbReference type="ARBA" id="ARBA00023125"/>
    </source>
</evidence>
<dbReference type="PROSITE" id="PS50943">
    <property type="entry name" value="HTH_CROC1"/>
    <property type="match status" value="1"/>
</dbReference>
<dbReference type="Proteomes" id="UP000018895">
    <property type="component" value="Unassembled WGS sequence"/>
</dbReference>
<dbReference type="GO" id="GO:0003677">
    <property type="term" value="F:DNA binding"/>
    <property type="evidence" value="ECO:0007669"/>
    <property type="project" value="UniProtKB-KW"/>
</dbReference>
<dbReference type="PANTHER" id="PTHR46558">
    <property type="entry name" value="TRACRIPTIONAL REGULATORY PROTEIN-RELATED-RELATED"/>
    <property type="match status" value="1"/>
</dbReference>
<comment type="caution">
    <text evidence="4">The sequence shown here is derived from an EMBL/GenBank/DDBJ whole genome shotgun (WGS) entry which is preliminary data.</text>
</comment>
<name>W4Q9R6_9BACI</name>
<evidence type="ECO:0000256" key="2">
    <source>
        <dbReference type="SAM" id="Phobius"/>
    </source>
</evidence>
<dbReference type="RefSeq" id="WP_052015412.1">
    <property type="nucleotide sequence ID" value="NZ_BAUU01000001.1"/>
</dbReference>
<dbReference type="InterPro" id="IPR010982">
    <property type="entry name" value="Lambda_DNA-bd_dom_sf"/>
</dbReference>
<protein>
    <submittedName>
        <fullName evidence="4">Transcriptional regulator</fullName>
    </submittedName>
</protein>
<proteinExistence type="predicted"/>
<evidence type="ECO:0000259" key="3">
    <source>
        <dbReference type="PROSITE" id="PS50943"/>
    </source>
</evidence>
<keyword evidence="1" id="KW-0238">DNA-binding</keyword>
<reference evidence="4" key="1">
    <citation type="journal article" date="2014" name="Genome Announc.">
        <title>Draft Genome Sequences of Three Alkaliphilic Bacillus Strains, Bacillus wakoensis JCM 9140T, Bacillus akibai JCM 9157T, and Bacillus hemicellulosilyticus JCM 9152T.</title>
        <authorList>
            <person name="Yuki M."/>
            <person name="Oshima K."/>
            <person name="Suda W."/>
            <person name="Oshida Y."/>
            <person name="Kitamura K."/>
            <person name="Iida T."/>
            <person name="Hattori M."/>
            <person name="Ohkuma M."/>
        </authorList>
    </citation>
    <scope>NUCLEOTIDE SEQUENCE [LARGE SCALE GENOMIC DNA]</scope>
    <source>
        <strain evidence="4">JCM 9152</strain>
    </source>
</reference>
<keyword evidence="2" id="KW-0472">Membrane</keyword>
<evidence type="ECO:0000313" key="4">
    <source>
        <dbReference type="EMBL" id="GAE28722.1"/>
    </source>
</evidence>
<feature type="domain" description="HTH cro/C1-type" evidence="3">
    <location>
        <begin position="8"/>
        <end position="62"/>
    </location>
</feature>
<dbReference type="EMBL" id="BAUU01000001">
    <property type="protein sequence ID" value="GAE28722.1"/>
    <property type="molecule type" value="Genomic_DNA"/>
</dbReference>
<dbReference type="Gene3D" id="1.10.260.40">
    <property type="entry name" value="lambda repressor-like DNA-binding domains"/>
    <property type="match status" value="1"/>
</dbReference>
<keyword evidence="5" id="KW-1185">Reference proteome</keyword>
<accession>W4Q9R6</accession>
<dbReference type="CDD" id="cd00093">
    <property type="entry name" value="HTH_XRE"/>
    <property type="match status" value="1"/>
</dbReference>
<dbReference type="SMART" id="SM00530">
    <property type="entry name" value="HTH_XRE"/>
    <property type="match status" value="1"/>
</dbReference>
<sequence length="185" mass="20799">MMKIGEQIRALRKSENLTQDQLGQKLNVTRQAIYKWESGKGYPDIQNLIMLSELFEVSIDELIKGDRFYQRNIKVKGGTGMFSNRSLLSSLNYFSLFFAPLIFPLITLIVGSKDIKKHGKRALISQLIPAVAYVLMMSVFSLTAYIAGVNEPHSFIVTSGIVTIILIVVSIVVWNVMQGVKQLRS</sequence>
<feature type="transmembrane region" description="Helical" evidence="2">
    <location>
        <begin position="91"/>
        <end position="111"/>
    </location>
</feature>
<feature type="transmembrane region" description="Helical" evidence="2">
    <location>
        <begin position="153"/>
        <end position="177"/>
    </location>
</feature>
<dbReference type="AlphaFoldDB" id="W4Q9R6"/>